<proteinExistence type="predicted"/>
<dbReference type="Proteomes" id="UP000243799">
    <property type="component" value="Unassembled WGS sequence"/>
</dbReference>
<evidence type="ECO:0000313" key="3">
    <source>
        <dbReference type="Proteomes" id="UP000243799"/>
    </source>
</evidence>
<sequence length="145" mass="15556">MVTSEEEIARRLEERDFVRSARRAQAATTVGELARRHTELAGRLAELERELGEVLTAAGDVIDVPELAQVTDIPAADLTRWRDQASKPARRSKRTRPRARNNDTNSTDTQAATAPRAARSVTPAPPVASESVGAGGVAEVSASSE</sequence>
<evidence type="ECO:0000313" key="2">
    <source>
        <dbReference type="EMBL" id="SFB63050.1"/>
    </source>
</evidence>
<keyword evidence="3" id="KW-1185">Reference proteome</keyword>
<dbReference type="STRING" id="490629.SAMN05216266_1336"/>
<accession>A0A1I1CR28</accession>
<dbReference type="AlphaFoldDB" id="A0A1I1CR28"/>
<feature type="compositionally biased region" description="Basic residues" evidence="1">
    <location>
        <begin position="88"/>
        <end position="99"/>
    </location>
</feature>
<feature type="compositionally biased region" description="Polar residues" evidence="1">
    <location>
        <begin position="103"/>
        <end position="112"/>
    </location>
</feature>
<organism evidence="2 3">
    <name type="scientific">Amycolatopsis marina</name>
    <dbReference type="NCBI Taxonomy" id="490629"/>
    <lineage>
        <taxon>Bacteria</taxon>
        <taxon>Bacillati</taxon>
        <taxon>Actinomycetota</taxon>
        <taxon>Actinomycetes</taxon>
        <taxon>Pseudonocardiales</taxon>
        <taxon>Pseudonocardiaceae</taxon>
        <taxon>Amycolatopsis</taxon>
    </lineage>
</organism>
<name>A0A1I1CR28_9PSEU</name>
<gene>
    <name evidence="2" type="ORF">SAMN05216266_1336</name>
</gene>
<evidence type="ECO:0000256" key="1">
    <source>
        <dbReference type="SAM" id="MobiDB-lite"/>
    </source>
</evidence>
<feature type="region of interest" description="Disordered" evidence="1">
    <location>
        <begin position="75"/>
        <end position="145"/>
    </location>
</feature>
<reference evidence="3" key="1">
    <citation type="submission" date="2016-10" db="EMBL/GenBank/DDBJ databases">
        <authorList>
            <person name="Varghese N."/>
            <person name="Submissions S."/>
        </authorList>
    </citation>
    <scope>NUCLEOTIDE SEQUENCE [LARGE SCALE GENOMIC DNA]</scope>
    <source>
        <strain evidence="3">CGMCC 4.3568</strain>
    </source>
</reference>
<dbReference type="EMBL" id="FOKG01000033">
    <property type="protein sequence ID" value="SFB63050.1"/>
    <property type="molecule type" value="Genomic_DNA"/>
</dbReference>
<protein>
    <submittedName>
        <fullName evidence="2">Uncharacterized protein</fullName>
    </submittedName>
</protein>
<dbReference type="RefSeq" id="WP_091679322.1">
    <property type="nucleotide sequence ID" value="NZ_FOKG01000033.1"/>
</dbReference>
<dbReference type="OrthoDB" id="3629316at2"/>